<dbReference type="OrthoDB" id="9973306at2"/>
<evidence type="ECO:0000313" key="3">
    <source>
        <dbReference type="Proteomes" id="UP000239471"/>
    </source>
</evidence>
<feature type="transmembrane region" description="Helical" evidence="1">
    <location>
        <begin position="174"/>
        <end position="191"/>
    </location>
</feature>
<accession>A0A2T0BBF3</accession>
<organism evidence="2 3">
    <name type="scientific">Clostridium vincentii</name>
    <dbReference type="NCBI Taxonomy" id="52704"/>
    <lineage>
        <taxon>Bacteria</taxon>
        <taxon>Bacillati</taxon>
        <taxon>Bacillota</taxon>
        <taxon>Clostridia</taxon>
        <taxon>Eubacteriales</taxon>
        <taxon>Clostridiaceae</taxon>
        <taxon>Clostridium</taxon>
    </lineage>
</organism>
<feature type="transmembrane region" description="Helical" evidence="1">
    <location>
        <begin position="136"/>
        <end position="153"/>
    </location>
</feature>
<reference evidence="2 3" key="1">
    <citation type="submission" date="2018-03" db="EMBL/GenBank/DDBJ databases">
        <title>Genome sequence of Clostridium vincentii DSM 10228.</title>
        <authorList>
            <person name="Poehlein A."/>
            <person name="Daniel R."/>
        </authorList>
    </citation>
    <scope>NUCLEOTIDE SEQUENCE [LARGE SCALE GENOMIC DNA]</scope>
    <source>
        <strain evidence="2 3">DSM 10228</strain>
    </source>
</reference>
<feature type="transmembrane region" description="Helical" evidence="1">
    <location>
        <begin position="71"/>
        <end position="88"/>
    </location>
</feature>
<feature type="transmembrane region" description="Helical" evidence="1">
    <location>
        <begin position="197"/>
        <end position="218"/>
    </location>
</feature>
<sequence length="237" mass="27479">MVLKSIFKNVNYPKDRGSIEHIITEYDKNLEFKLHGIPKLKKPGYIFYFIDIGIILFILQCSWISLGIRALYLIPIAISVICNIVLFKKAKNNNFKDEKLFYKYINSNFILLVVLLYASIFMFEIALLGWTDVNCLISLIYLVSFSLLAFIIARIRAPKKFIKHYLKKESNKTPYVPIAGVSLIIGGIVYLTKPYFIALIVSYPLVTVLIGFSAYVIFDYQQYDKIQELKKEINYPK</sequence>
<feature type="transmembrane region" description="Helical" evidence="1">
    <location>
        <begin position="109"/>
        <end position="130"/>
    </location>
</feature>
<dbReference type="EMBL" id="PVXQ01000035">
    <property type="protein sequence ID" value="PRR81137.1"/>
    <property type="molecule type" value="Genomic_DNA"/>
</dbReference>
<dbReference type="Proteomes" id="UP000239471">
    <property type="component" value="Unassembled WGS sequence"/>
</dbReference>
<evidence type="ECO:0000256" key="1">
    <source>
        <dbReference type="SAM" id="Phobius"/>
    </source>
</evidence>
<evidence type="ECO:0000313" key="2">
    <source>
        <dbReference type="EMBL" id="PRR81137.1"/>
    </source>
</evidence>
<comment type="caution">
    <text evidence="2">The sequence shown here is derived from an EMBL/GenBank/DDBJ whole genome shotgun (WGS) entry which is preliminary data.</text>
</comment>
<feature type="transmembrane region" description="Helical" evidence="1">
    <location>
        <begin position="45"/>
        <end position="65"/>
    </location>
</feature>
<keyword evidence="3" id="KW-1185">Reference proteome</keyword>
<dbReference type="RefSeq" id="WP_106060649.1">
    <property type="nucleotide sequence ID" value="NZ_PVXQ01000035.1"/>
</dbReference>
<proteinExistence type="predicted"/>
<dbReference type="AlphaFoldDB" id="A0A2T0BBF3"/>
<keyword evidence="1" id="KW-0472">Membrane</keyword>
<keyword evidence="1" id="KW-0812">Transmembrane</keyword>
<name>A0A2T0BBF3_9CLOT</name>
<gene>
    <name evidence="2" type="ORF">CLVI_27290</name>
</gene>
<keyword evidence="1" id="KW-1133">Transmembrane helix</keyword>
<protein>
    <submittedName>
        <fullName evidence="2">Uncharacterized protein</fullName>
    </submittedName>
</protein>